<evidence type="ECO:0000259" key="2">
    <source>
        <dbReference type="Pfam" id="PF04248"/>
    </source>
</evidence>
<evidence type="ECO:0000313" key="4">
    <source>
        <dbReference type="Proteomes" id="UP001501746"/>
    </source>
</evidence>
<name>A0ABN2MTZ2_9MICO</name>
<dbReference type="Proteomes" id="UP001501746">
    <property type="component" value="Unassembled WGS sequence"/>
</dbReference>
<dbReference type="RefSeq" id="WP_425482557.1">
    <property type="nucleotide sequence ID" value="NZ_BAAANK010000007.1"/>
</dbReference>
<evidence type="ECO:0000313" key="3">
    <source>
        <dbReference type="EMBL" id="GAA1838625.1"/>
    </source>
</evidence>
<reference evidence="3 4" key="1">
    <citation type="journal article" date="2019" name="Int. J. Syst. Evol. Microbiol.">
        <title>The Global Catalogue of Microorganisms (GCM) 10K type strain sequencing project: providing services to taxonomists for standard genome sequencing and annotation.</title>
        <authorList>
            <consortium name="The Broad Institute Genomics Platform"/>
            <consortium name="The Broad Institute Genome Sequencing Center for Infectious Disease"/>
            <person name="Wu L."/>
            <person name="Ma J."/>
        </authorList>
    </citation>
    <scope>NUCLEOTIDE SEQUENCE [LARGE SCALE GENOMIC DNA]</scope>
    <source>
        <strain evidence="3 4">JCM 14323</strain>
    </source>
</reference>
<evidence type="ECO:0000256" key="1">
    <source>
        <dbReference type="SAM" id="MobiDB-lite"/>
    </source>
</evidence>
<keyword evidence="4" id="KW-1185">Reference proteome</keyword>
<dbReference type="CDD" id="cd00298">
    <property type="entry name" value="ACD_sHsps_p23-like"/>
    <property type="match status" value="1"/>
</dbReference>
<dbReference type="Gene3D" id="2.170.150.40">
    <property type="entry name" value="Domain of unknown function (DUF427)"/>
    <property type="match status" value="1"/>
</dbReference>
<protein>
    <recommendedName>
        <fullName evidence="2">DUF427 domain-containing protein</fullName>
    </recommendedName>
</protein>
<gene>
    <name evidence="3" type="ORF">GCM10009750_25470</name>
</gene>
<dbReference type="InterPro" id="IPR038694">
    <property type="entry name" value="DUF427_sf"/>
</dbReference>
<feature type="region of interest" description="Disordered" evidence="1">
    <location>
        <begin position="87"/>
        <end position="106"/>
    </location>
</feature>
<organism evidence="3 4">
    <name type="scientific">Agromyces salentinus</name>
    <dbReference type="NCBI Taxonomy" id="269421"/>
    <lineage>
        <taxon>Bacteria</taxon>
        <taxon>Bacillati</taxon>
        <taxon>Actinomycetota</taxon>
        <taxon>Actinomycetes</taxon>
        <taxon>Micrococcales</taxon>
        <taxon>Microbacteriaceae</taxon>
        <taxon>Agromyces</taxon>
    </lineage>
</organism>
<comment type="caution">
    <text evidence="3">The sequence shown here is derived from an EMBL/GenBank/DDBJ whole genome shotgun (WGS) entry which is preliminary data.</text>
</comment>
<dbReference type="EMBL" id="BAAANK010000007">
    <property type="protein sequence ID" value="GAA1838625.1"/>
    <property type="molecule type" value="Genomic_DNA"/>
</dbReference>
<accession>A0ABN2MTZ2</accession>
<proteinExistence type="predicted"/>
<sequence>MKAIWNGTVIAESDDTVIVEGNHYFPRESIVDSHFAPSDNRSVSLEGHRELLPRRGRRVPQPERGVDLPHPVGCRIRDRRARRVLARRRGRRGLTARAGARRRLNR</sequence>
<feature type="domain" description="DUF427" evidence="2">
    <location>
        <begin position="1"/>
        <end position="43"/>
    </location>
</feature>
<dbReference type="Pfam" id="PF04248">
    <property type="entry name" value="NTP_transf_9"/>
    <property type="match status" value="1"/>
</dbReference>
<dbReference type="InterPro" id="IPR007361">
    <property type="entry name" value="DUF427"/>
</dbReference>